<accession>A0A9E2KEH4</accession>
<organism evidence="7 8">
    <name type="scientific">Candidatus Cellulosilyticum pullistercoris</name>
    <dbReference type="NCBI Taxonomy" id="2838521"/>
    <lineage>
        <taxon>Bacteria</taxon>
        <taxon>Bacillati</taxon>
        <taxon>Bacillota</taxon>
        <taxon>Clostridia</taxon>
        <taxon>Lachnospirales</taxon>
        <taxon>Cellulosilyticaceae</taxon>
        <taxon>Cellulosilyticum</taxon>
    </lineage>
</organism>
<dbReference type="SFLD" id="SFLDG01082">
    <property type="entry name" value="B12-binding_domain_containing"/>
    <property type="match status" value="1"/>
</dbReference>
<dbReference type="SMART" id="SM00729">
    <property type="entry name" value="Elp3"/>
    <property type="match status" value="1"/>
</dbReference>
<evidence type="ECO:0000256" key="3">
    <source>
        <dbReference type="ARBA" id="ARBA00022723"/>
    </source>
</evidence>
<dbReference type="InterPro" id="IPR058240">
    <property type="entry name" value="rSAM_sf"/>
</dbReference>
<dbReference type="SFLD" id="SFLDG01065">
    <property type="entry name" value="anaerobic_coproporphyrinogen-I"/>
    <property type="match status" value="1"/>
</dbReference>
<keyword evidence="4" id="KW-0408">Iron</keyword>
<evidence type="ECO:0000313" key="8">
    <source>
        <dbReference type="Proteomes" id="UP000824229"/>
    </source>
</evidence>
<proteinExistence type="predicted"/>
<keyword evidence="2" id="KW-0949">S-adenosyl-L-methionine</keyword>
<dbReference type="Gene3D" id="3.20.20.70">
    <property type="entry name" value="Aldolase class I"/>
    <property type="match status" value="1"/>
</dbReference>
<dbReference type="PANTHER" id="PTHR13932:SF5">
    <property type="entry name" value="RADICAL S-ADENOSYL METHIONINE DOMAIN-CONTAINING PROTEIN 1, MITOCHONDRIAL"/>
    <property type="match status" value="1"/>
</dbReference>
<sequence>MFEERIKTHHSAMADAKQYAMGPRKVVQVLTQLKPDREVKEKATIYIHVPFCNKICSFCNMRRRLQQPLSHYHELIIKEIEAYSMLPYIQDITFDAIYFGGGTPTTLSAEALSLILRALHKYFNLTKEVEITVETTVTELTREKIKALKDGGVTRLSVGVQTFNDRGRKLMGRIGSGETAYNKLKELKAAGFKTISMDLIYNYEGQTLEELVEDLEKIAALELDGFSMYSLIDMKQTTISKAQSLSEDKKRFDTIAKTMMDRGYRFLELTKMVRGDEYKYVMNRHVGADTLPLGAGAGGSLGGLMLMNDVQLEKYETSVLNFEEKQGMLFAKGYQNLSRFKGMIQTLKLPEDTSLYKNKEAYEKIVEEMLQKGYIEQKENHYHLTTEGVFWGNNISRTLYELSQH</sequence>
<dbReference type="GO" id="GO:0051539">
    <property type="term" value="F:4 iron, 4 sulfur cluster binding"/>
    <property type="evidence" value="ECO:0007669"/>
    <property type="project" value="TreeGrafter"/>
</dbReference>
<dbReference type="SFLD" id="SFLDS00029">
    <property type="entry name" value="Radical_SAM"/>
    <property type="match status" value="1"/>
</dbReference>
<dbReference type="InterPro" id="IPR034505">
    <property type="entry name" value="Coproporphyrinogen-III_oxidase"/>
</dbReference>
<dbReference type="InterPro" id="IPR006638">
    <property type="entry name" value="Elp3/MiaA/NifB-like_rSAM"/>
</dbReference>
<evidence type="ECO:0000259" key="6">
    <source>
        <dbReference type="PROSITE" id="PS51918"/>
    </source>
</evidence>
<comment type="caution">
    <text evidence="7">The sequence shown here is derived from an EMBL/GenBank/DDBJ whole genome shotgun (WGS) entry which is preliminary data.</text>
</comment>
<dbReference type="PROSITE" id="PS51918">
    <property type="entry name" value="RADICAL_SAM"/>
    <property type="match status" value="1"/>
</dbReference>
<evidence type="ECO:0000256" key="2">
    <source>
        <dbReference type="ARBA" id="ARBA00022691"/>
    </source>
</evidence>
<evidence type="ECO:0000256" key="5">
    <source>
        <dbReference type="ARBA" id="ARBA00023014"/>
    </source>
</evidence>
<keyword evidence="3" id="KW-0479">Metal-binding</keyword>
<dbReference type="GO" id="GO:0005737">
    <property type="term" value="C:cytoplasm"/>
    <property type="evidence" value="ECO:0007669"/>
    <property type="project" value="TreeGrafter"/>
</dbReference>
<reference evidence="7" key="1">
    <citation type="journal article" date="2021" name="PeerJ">
        <title>Extensive microbial diversity within the chicken gut microbiome revealed by metagenomics and culture.</title>
        <authorList>
            <person name="Gilroy R."/>
            <person name="Ravi A."/>
            <person name="Getino M."/>
            <person name="Pursley I."/>
            <person name="Horton D.L."/>
            <person name="Alikhan N.F."/>
            <person name="Baker D."/>
            <person name="Gharbi K."/>
            <person name="Hall N."/>
            <person name="Watson M."/>
            <person name="Adriaenssens E.M."/>
            <person name="Foster-Nyarko E."/>
            <person name="Jarju S."/>
            <person name="Secka A."/>
            <person name="Antonio M."/>
            <person name="Oren A."/>
            <person name="Chaudhuri R.R."/>
            <person name="La Ragione R."/>
            <person name="Hildebrand F."/>
            <person name="Pallen M.J."/>
        </authorList>
    </citation>
    <scope>NUCLEOTIDE SEQUENCE</scope>
    <source>
        <strain evidence="7">B5-657</strain>
    </source>
</reference>
<dbReference type="InterPro" id="IPR013785">
    <property type="entry name" value="Aldolase_TIM"/>
</dbReference>
<gene>
    <name evidence="7" type="ORF">H9872_09875</name>
</gene>
<dbReference type="InterPro" id="IPR007197">
    <property type="entry name" value="rSAM"/>
</dbReference>
<keyword evidence="5" id="KW-0411">Iron-sulfur</keyword>
<dbReference type="Pfam" id="PF04055">
    <property type="entry name" value="Radical_SAM"/>
    <property type="match status" value="1"/>
</dbReference>
<feature type="domain" description="Radical SAM core" evidence="6">
    <location>
        <begin position="37"/>
        <end position="265"/>
    </location>
</feature>
<dbReference type="AlphaFoldDB" id="A0A9E2KEH4"/>
<dbReference type="CDD" id="cd01335">
    <property type="entry name" value="Radical_SAM"/>
    <property type="match status" value="1"/>
</dbReference>
<dbReference type="Proteomes" id="UP000824229">
    <property type="component" value="Unassembled WGS sequence"/>
</dbReference>
<evidence type="ECO:0000256" key="4">
    <source>
        <dbReference type="ARBA" id="ARBA00023004"/>
    </source>
</evidence>
<dbReference type="GO" id="GO:0046872">
    <property type="term" value="F:metal ion binding"/>
    <property type="evidence" value="ECO:0007669"/>
    <property type="project" value="UniProtKB-KW"/>
</dbReference>
<dbReference type="SUPFAM" id="SSF102114">
    <property type="entry name" value="Radical SAM enzymes"/>
    <property type="match status" value="1"/>
</dbReference>
<name>A0A9E2KEH4_9FIRM</name>
<evidence type="ECO:0000313" key="7">
    <source>
        <dbReference type="EMBL" id="MBU3805047.1"/>
    </source>
</evidence>
<protein>
    <recommendedName>
        <fullName evidence="1">Heme chaperone HemW</fullName>
    </recommendedName>
</protein>
<dbReference type="PANTHER" id="PTHR13932">
    <property type="entry name" value="COPROPORPHYRINIGEN III OXIDASE"/>
    <property type="match status" value="1"/>
</dbReference>
<dbReference type="EMBL" id="JAHLFQ010000233">
    <property type="protein sequence ID" value="MBU3805047.1"/>
    <property type="molecule type" value="Genomic_DNA"/>
</dbReference>
<dbReference type="GO" id="GO:0006779">
    <property type="term" value="P:porphyrin-containing compound biosynthetic process"/>
    <property type="evidence" value="ECO:0007669"/>
    <property type="project" value="TreeGrafter"/>
</dbReference>
<dbReference type="GO" id="GO:0003824">
    <property type="term" value="F:catalytic activity"/>
    <property type="evidence" value="ECO:0007669"/>
    <property type="project" value="InterPro"/>
</dbReference>
<reference evidence="7" key="2">
    <citation type="submission" date="2021-04" db="EMBL/GenBank/DDBJ databases">
        <authorList>
            <person name="Gilroy R."/>
        </authorList>
    </citation>
    <scope>NUCLEOTIDE SEQUENCE</scope>
    <source>
        <strain evidence="7">B5-657</strain>
    </source>
</reference>
<evidence type="ECO:0000256" key="1">
    <source>
        <dbReference type="ARBA" id="ARBA00017228"/>
    </source>
</evidence>